<feature type="domain" description="OmpA-like" evidence="8">
    <location>
        <begin position="480"/>
        <end position="603"/>
    </location>
</feature>
<dbReference type="PRINTS" id="PR01021">
    <property type="entry name" value="OMPADOMAIN"/>
</dbReference>
<dbReference type="InterPro" id="IPR006665">
    <property type="entry name" value="OmpA-like"/>
</dbReference>
<dbReference type="AlphaFoldDB" id="A0A173M987"/>
<evidence type="ECO:0000313" key="10">
    <source>
        <dbReference type="Proteomes" id="UP000186917"/>
    </source>
</evidence>
<dbReference type="InterPro" id="IPR011042">
    <property type="entry name" value="6-blade_b-propeller_TolB-like"/>
</dbReference>
<dbReference type="InterPro" id="IPR011990">
    <property type="entry name" value="TPR-like_helical_dom_sf"/>
</dbReference>
<name>A0A173M987_9BACT</name>
<organism evidence="9 10">
    <name type="scientific">Filimonas lacunae</name>
    <dbReference type="NCBI Taxonomy" id="477680"/>
    <lineage>
        <taxon>Bacteria</taxon>
        <taxon>Pseudomonadati</taxon>
        <taxon>Bacteroidota</taxon>
        <taxon>Chitinophagia</taxon>
        <taxon>Chitinophagales</taxon>
        <taxon>Chitinophagaceae</taxon>
        <taxon>Filimonas</taxon>
    </lineage>
</organism>
<evidence type="ECO:0000256" key="6">
    <source>
        <dbReference type="SAM" id="MobiDB-lite"/>
    </source>
</evidence>
<dbReference type="OrthoDB" id="9782229at2"/>
<feature type="chain" id="PRO_5030022612" evidence="7">
    <location>
        <begin position="28"/>
        <end position="604"/>
    </location>
</feature>
<sequence>MKWMLYKKCLAAGLLVGMLLPAAGAHAQLSHEYLRAANSYFAKADYSSASAYYEKYLKAGSNKGHAGSDPYALTAAEMKQKTAVSSRLQALYQLAESYRLLTDYDKAAPLYQQVVALDSVQLPLATFHYALVLRAQGKYNEAEQQLGRFLHSYSAQDVDREAATREIQNVQYIKTQLARKDAHLFTITKLAEGKEGASYAPVKLGDTALLFTATWSQGRKWGKAHTNYLCQASYQNGVLGDAVKAALPASDMQEGAAALSEDGSTLYFTRWAVLSGKKSAAIYVSRQAVKGVWDKPVVLGEVVNTPGYNMQQPCLLPGGKGLLYVSDKAGGFGGYDLWYAQLDVNGKPISSVNLGNTINTAYNEQAPYYHAASGTLVFATDGRTGLGGYDLFYSKGQPGSWSVPENFGYPVNSLKDDMYFISASASGQLLDQAVISSDRTAACCLELMTVHQQIVPVVAKADTVVVPQVTVVKETPVIAPVDLTGKIVGTVRYAYSEAVVTPSSYIALDSIVHLLQTDTAMQVEVGGHTDDRGTEAFNLALSESRAASVVAYLVSKGIDKNRLVIKGYGATVPLAPNKKEDGSDNPEGRERNRRTEIKILKRSS</sequence>
<evidence type="ECO:0000256" key="3">
    <source>
        <dbReference type="ARBA" id="ARBA00023237"/>
    </source>
</evidence>
<keyword evidence="7" id="KW-0732">Signal</keyword>
<feature type="signal peptide" evidence="7">
    <location>
        <begin position="1"/>
        <end position="27"/>
    </location>
</feature>
<dbReference type="SUPFAM" id="SSF48452">
    <property type="entry name" value="TPR-like"/>
    <property type="match status" value="1"/>
</dbReference>
<dbReference type="Pfam" id="PF00691">
    <property type="entry name" value="OmpA"/>
    <property type="match status" value="1"/>
</dbReference>
<dbReference type="InterPro" id="IPR036737">
    <property type="entry name" value="OmpA-like_sf"/>
</dbReference>
<dbReference type="STRING" id="477680.SAMN05421788_104228"/>
<dbReference type="EMBL" id="FTOR01000004">
    <property type="protein sequence ID" value="SIT16186.1"/>
    <property type="molecule type" value="Genomic_DNA"/>
</dbReference>
<keyword evidence="2 5" id="KW-0472">Membrane</keyword>
<dbReference type="Gene3D" id="2.120.10.30">
    <property type="entry name" value="TolB, C-terminal domain"/>
    <property type="match status" value="1"/>
</dbReference>
<dbReference type="InterPro" id="IPR006664">
    <property type="entry name" value="OMP_bac"/>
</dbReference>
<feature type="repeat" description="TPR" evidence="4">
    <location>
        <begin position="88"/>
        <end position="121"/>
    </location>
</feature>
<dbReference type="Gene3D" id="3.30.1330.60">
    <property type="entry name" value="OmpA-like domain"/>
    <property type="match status" value="1"/>
</dbReference>
<dbReference type="InterPro" id="IPR050330">
    <property type="entry name" value="Bact_OuterMem_StrucFunc"/>
</dbReference>
<evidence type="ECO:0000256" key="7">
    <source>
        <dbReference type="SAM" id="SignalP"/>
    </source>
</evidence>
<reference evidence="10" key="1">
    <citation type="submission" date="2017-01" db="EMBL/GenBank/DDBJ databases">
        <authorList>
            <person name="Varghese N."/>
            <person name="Submissions S."/>
        </authorList>
    </citation>
    <scope>NUCLEOTIDE SEQUENCE [LARGE SCALE GENOMIC DNA]</scope>
    <source>
        <strain evidence="10">DSM 21054</strain>
    </source>
</reference>
<dbReference type="SMART" id="SM00028">
    <property type="entry name" value="TPR"/>
    <property type="match status" value="2"/>
</dbReference>
<dbReference type="GO" id="GO:0009279">
    <property type="term" value="C:cell outer membrane"/>
    <property type="evidence" value="ECO:0007669"/>
    <property type="project" value="UniProtKB-SubCell"/>
</dbReference>
<gene>
    <name evidence="9" type="ORF">SAMN05421788_104228</name>
</gene>
<dbReference type="SUPFAM" id="SSF82171">
    <property type="entry name" value="DPP6 N-terminal domain-like"/>
    <property type="match status" value="1"/>
</dbReference>
<feature type="region of interest" description="Disordered" evidence="6">
    <location>
        <begin position="575"/>
        <end position="604"/>
    </location>
</feature>
<dbReference type="Gene3D" id="1.25.40.10">
    <property type="entry name" value="Tetratricopeptide repeat domain"/>
    <property type="match status" value="1"/>
</dbReference>
<keyword evidence="4" id="KW-0802">TPR repeat</keyword>
<evidence type="ECO:0000259" key="8">
    <source>
        <dbReference type="PROSITE" id="PS51123"/>
    </source>
</evidence>
<dbReference type="Proteomes" id="UP000186917">
    <property type="component" value="Unassembled WGS sequence"/>
</dbReference>
<keyword evidence="3" id="KW-0998">Cell outer membrane</keyword>
<dbReference type="RefSeq" id="WP_084206257.1">
    <property type="nucleotide sequence ID" value="NZ_AP017422.1"/>
</dbReference>
<feature type="compositionally biased region" description="Basic and acidic residues" evidence="6">
    <location>
        <begin position="577"/>
        <end position="604"/>
    </location>
</feature>
<dbReference type="KEGG" id="fln:FLA_0016"/>
<accession>A0A173M987</accession>
<dbReference type="PROSITE" id="PS50005">
    <property type="entry name" value="TPR"/>
    <property type="match status" value="1"/>
</dbReference>
<evidence type="ECO:0000313" key="9">
    <source>
        <dbReference type="EMBL" id="SIT16186.1"/>
    </source>
</evidence>
<dbReference type="SUPFAM" id="SSF103088">
    <property type="entry name" value="OmpA-like"/>
    <property type="match status" value="1"/>
</dbReference>
<dbReference type="InterPro" id="IPR019734">
    <property type="entry name" value="TPR_rpt"/>
</dbReference>
<evidence type="ECO:0000256" key="5">
    <source>
        <dbReference type="PROSITE-ProRule" id="PRU00473"/>
    </source>
</evidence>
<proteinExistence type="predicted"/>
<protein>
    <submittedName>
        <fullName evidence="9">Outer membrane protein OmpA</fullName>
    </submittedName>
</protein>
<evidence type="ECO:0000256" key="2">
    <source>
        <dbReference type="ARBA" id="ARBA00023136"/>
    </source>
</evidence>
<keyword evidence="10" id="KW-1185">Reference proteome</keyword>
<dbReference type="PANTHER" id="PTHR30329:SF21">
    <property type="entry name" value="LIPOPROTEIN YIAD-RELATED"/>
    <property type="match status" value="1"/>
</dbReference>
<evidence type="ECO:0000256" key="1">
    <source>
        <dbReference type="ARBA" id="ARBA00004442"/>
    </source>
</evidence>
<dbReference type="PANTHER" id="PTHR30329">
    <property type="entry name" value="STATOR ELEMENT OF FLAGELLAR MOTOR COMPLEX"/>
    <property type="match status" value="1"/>
</dbReference>
<dbReference type="CDD" id="cd07185">
    <property type="entry name" value="OmpA_C-like"/>
    <property type="match status" value="1"/>
</dbReference>
<comment type="subcellular location">
    <subcellularLocation>
        <location evidence="1">Cell outer membrane</location>
    </subcellularLocation>
</comment>
<evidence type="ECO:0000256" key="4">
    <source>
        <dbReference type="PROSITE-ProRule" id="PRU00339"/>
    </source>
</evidence>
<dbReference type="PROSITE" id="PS51123">
    <property type="entry name" value="OMPA_2"/>
    <property type="match status" value="1"/>
</dbReference>
<dbReference type="Pfam" id="PF13174">
    <property type="entry name" value="TPR_6"/>
    <property type="match status" value="1"/>
</dbReference>